<name>A0ABD4Z9V9_9CREN</name>
<evidence type="ECO:0000313" key="1">
    <source>
        <dbReference type="EMBL" id="MDK6028883.1"/>
    </source>
</evidence>
<reference evidence="1 2" key="1">
    <citation type="submission" date="2023-05" db="EMBL/GenBank/DDBJ databases">
        <title>A new hyperthermophilic archaea 'Ignisphaera cupida' sp. nov. and description of the family 'Ignisphaeraceae' fam. nov.</title>
        <authorList>
            <person name="Podosokorskaya O.A."/>
            <person name="Elcheninov A.G."/>
            <person name="Klukina A."/>
            <person name="Merkel A.Y."/>
        </authorList>
    </citation>
    <scope>NUCLEOTIDE SEQUENCE [LARGE SCALE GENOMIC DNA]</scope>
    <source>
        <strain evidence="1 2">4213-co</strain>
    </source>
</reference>
<dbReference type="RefSeq" id="WP_285273869.1">
    <property type="nucleotide sequence ID" value="NZ_JASNVW010000003.1"/>
</dbReference>
<dbReference type="Proteomes" id="UP001529235">
    <property type="component" value="Unassembled WGS sequence"/>
</dbReference>
<keyword evidence="2" id="KW-1185">Reference proteome</keyword>
<evidence type="ECO:0000313" key="2">
    <source>
        <dbReference type="Proteomes" id="UP001529235"/>
    </source>
</evidence>
<gene>
    <name evidence="1" type="ORF">QPL79_05860</name>
</gene>
<dbReference type="EMBL" id="JASNVW010000003">
    <property type="protein sequence ID" value="MDK6028883.1"/>
    <property type="molecule type" value="Genomic_DNA"/>
</dbReference>
<evidence type="ECO:0008006" key="3">
    <source>
        <dbReference type="Google" id="ProtNLM"/>
    </source>
</evidence>
<sequence length="58" mass="6653">MILPKIIMKRTGIDERDILAVEVKDGAIILRPLKPRVVNVDNRMVEEIPEEEKIETGK</sequence>
<accession>A0ABD4Z9V9</accession>
<proteinExistence type="predicted"/>
<comment type="caution">
    <text evidence="1">The sequence shown here is derived from an EMBL/GenBank/DDBJ whole genome shotgun (WGS) entry which is preliminary data.</text>
</comment>
<organism evidence="1 2">
    <name type="scientific">Ignisphaera cupida</name>
    <dbReference type="NCBI Taxonomy" id="3050454"/>
    <lineage>
        <taxon>Archaea</taxon>
        <taxon>Thermoproteota</taxon>
        <taxon>Thermoprotei</taxon>
        <taxon>Desulfurococcales</taxon>
        <taxon>Desulfurococcaceae</taxon>
        <taxon>Ignisphaera</taxon>
    </lineage>
</organism>
<dbReference type="InterPro" id="IPR037914">
    <property type="entry name" value="SpoVT-AbrB_sf"/>
</dbReference>
<dbReference type="SUPFAM" id="SSF89447">
    <property type="entry name" value="AbrB/MazE/MraZ-like"/>
    <property type="match status" value="1"/>
</dbReference>
<dbReference type="Gene3D" id="2.10.260.10">
    <property type="match status" value="1"/>
</dbReference>
<protein>
    <recommendedName>
        <fullName evidence="3">AbrB/MazE/SpoVT family DNA-binding domain-containing protein</fullName>
    </recommendedName>
</protein>
<dbReference type="AlphaFoldDB" id="A0ABD4Z9V9"/>